<dbReference type="PANTHER" id="PTHR33639">
    <property type="entry name" value="THIOL-DISULFIDE OXIDOREDUCTASE DCC"/>
    <property type="match status" value="1"/>
</dbReference>
<proteinExistence type="predicted"/>
<reference evidence="1 2" key="1">
    <citation type="submission" date="2020-03" db="EMBL/GenBank/DDBJ databases">
        <title>Tamlana sp. nov, isolated from XXX.</title>
        <authorList>
            <person name="Cao W.R."/>
        </authorList>
    </citation>
    <scope>NUCLEOTIDE SEQUENCE [LARGE SCALE GENOMIC DNA]</scope>
    <source>
        <strain evidence="1 2">HST1-43</strain>
    </source>
</reference>
<dbReference type="InterPro" id="IPR052927">
    <property type="entry name" value="DCC_oxidoreductase"/>
</dbReference>
<dbReference type="EMBL" id="JAAVJS010000009">
    <property type="protein sequence ID" value="NJX15410.1"/>
    <property type="molecule type" value="Genomic_DNA"/>
</dbReference>
<dbReference type="RefSeq" id="WP_167917654.1">
    <property type="nucleotide sequence ID" value="NZ_JAAVJS010000009.1"/>
</dbReference>
<protein>
    <submittedName>
        <fullName evidence="1">DUF393 domain-containing protein</fullName>
    </submittedName>
</protein>
<organism evidence="1 2">
    <name type="scientific">Tamlana crocina</name>
    <dbReference type="NCBI Taxonomy" id="393006"/>
    <lineage>
        <taxon>Bacteria</taxon>
        <taxon>Pseudomonadati</taxon>
        <taxon>Bacteroidota</taxon>
        <taxon>Flavobacteriia</taxon>
        <taxon>Flavobacteriales</taxon>
        <taxon>Flavobacteriaceae</taxon>
        <taxon>Tamlana</taxon>
    </lineage>
</organism>
<dbReference type="PANTHER" id="PTHR33639:SF2">
    <property type="entry name" value="DUF393 DOMAIN-CONTAINING PROTEIN"/>
    <property type="match status" value="1"/>
</dbReference>
<sequence length="138" mass="15922">MINIPKNKNLILFDGVCNLCNSSVQYVIKYDKNNLFLFTALQSDTGKEIIKKFNIDTSKTDSVLLYSPEKGIDYKSTAALIIALKLGFPRNLMGVFFIVPTFIRNWVYDFIAKNRYKWYGKQEACMIPTPELKSKFLD</sequence>
<comment type="caution">
    <text evidence="1">The sequence shown here is derived from an EMBL/GenBank/DDBJ whole genome shotgun (WGS) entry which is preliminary data.</text>
</comment>
<dbReference type="Proteomes" id="UP000760545">
    <property type="component" value="Unassembled WGS sequence"/>
</dbReference>
<dbReference type="InterPro" id="IPR007263">
    <property type="entry name" value="DCC1-like"/>
</dbReference>
<accession>A0ABX1DAX3</accession>
<dbReference type="Pfam" id="PF04134">
    <property type="entry name" value="DCC1-like"/>
    <property type="match status" value="1"/>
</dbReference>
<keyword evidence="2" id="KW-1185">Reference proteome</keyword>
<name>A0ABX1DAX3_9FLAO</name>
<gene>
    <name evidence="1" type="ORF">HC176_07895</name>
</gene>
<evidence type="ECO:0000313" key="2">
    <source>
        <dbReference type="Proteomes" id="UP000760545"/>
    </source>
</evidence>
<evidence type="ECO:0000313" key="1">
    <source>
        <dbReference type="EMBL" id="NJX15410.1"/>
    </source>
</evidence>